<dbReference type="CDD" id="cd06195">
    <property type="entry name" value="FNR1"/>
    <property type="match status" value="1"/>
</dbReference>
<evidence type="ECO:0000313" key="11">
    <source>
        <dbReference type="EMBL" id="GFZ81889.1"/>
    </source>
</evidence>
<dbReference type="InterPro" id="IPR001433">
    <property type="entry name" value="OxRdtase_FAD/NAD-bd"/>
</dbReference>
<evidence type="ECO:0000256" key="1">
    <source>
        <dbReference type="ARBA" id="ARBA00001974"/>
    </source>
</evidence>
<dbReference type="GO" id="GO:0042167">
    <property type="term" value="P:heme catabolic process"/>
    <property type="evidence" value="ECO:0007669"/>
    <property type="project" value="TreeGrafter"/>
</dbReference>
<dbReference type="SUPFAM" id="SSF63380">
    <property type="entry name" value="Riboflavin synthase domain-like"/>
    <property type="match status" value="1"/>
</dbReference>
<dbReference type="AlphaFoldDB" id="A0A916QMC0"/>
<evidence type="ECO:0000256" key="4">
    <source>
        <dbReference type="ARBA" id="ARBA00022630"/>
    </source>
</evidence>
<keyword evidence="6" id="KW-0274">FAD</keyword>
<evidence type="ECO:0000256" key="5">
    <source>
        <dbReference type="ARBA" id="ARBA00022741"/>
    </source>
</evidence>
<keyword evidence="7" id="KW-0521">NADP</keyword>
<evidence type="ECO:0000259" key="10">
    <source>
        <dbReference type="PROSITE" id="PS51384"/>
    </source>
</evidence>
<evidence type="ECO:0000256" key="8">
    <source>
        <dbReference type="ARBA" id="ARBA00023002"/>
    </source>
</evidence>
<dbReference type="EC" id="1.18.1.2" evidence="3"/>
<protein>
    <recommendedName>
        <fullName evidence="3">ferredoxin--NADP(+) reductase</fullName>
        <ecNumber evidence="3">1.18.1.2</ecNumber>
    </recommendedName>
</protein>
<evidence type="ECO:0000256" key="6">
    <source>
        <dbReference type="ARBA" id="ARBA00022827"/>
    </source>
</evidence>
<dbReference type="PANTHER" id="PTHR47878">
    <property type="entry name" value="OXIDOREDUCTASE FAD/NAD(P)-BINDING DOMAIN PROTEIN"/>
    <property type="match status" value="1"/>
</dbReference>
<evidence type="ECO:0000256" key="9">
    <source>
        <dbReference type="ARBA" id="ARBA00047776"/>
    </source>
</evidence>
<evidence type="ECO:0000256" key="3">
    <source>
        <dbReference type="ARBA" id="ARBA00013223"/>
    </source>
</evidence>
<keyword evidence="5" id="KW-0547">Nucleotide-binding</keyword>
<comment type="caution">
    <text evidence="11">The sequence shown here is derived from an EMBL/GenBank/DDBJ whole genome shotgun (WGS) entry which is preliminary data.</text>
</comment>
<organism evidence="11 12">
    <name type="scientific">Pseudohongiella nitratireducens</name>
    <dbReference type="NCBI Taxonomy" id="1768907"/>
    <lineage>
        <taxon>Bacteria</taxon>
        <taxon>Pseudomonadati</taxon>
        <taxon>Pseudomonadota</taxon>
        <taxon>Gammaproteobacteria</taxon>
        <taxon>Pseudomonadales</taxon>
        <taxon>Pseudohongiellaceae</taxon>
        <taxon>Pseudohongiella</taxon>
    </lineage>
</organism>
<dbReference type="GO" id="GO:0034599">
    <property type="term" value="P:cellular response to oxidative stress"/>
    <property type="evidence" value="ECO:0007669"/>
    <property type="project" value="TreeGrafter"/>
</dbReference>
<dbReference type="InterPro" id="IPR017927">
    <property type="entry name" value="FAD-bd_FR_type"/>
</dbReference>
<evidence type="ECO:0000256" key="7">
    <source>
        <dbReference type="ARBA" id="ARBA00022857"/>
    </source>
</evidence>
<dbReference type="EMBL" id="BMIY01000012">
    <property type="protein sequence ID" value="GFZ81889.1"/>
    <property type="molecule type" value="Genomic_DNA"/>
</dbReference>
<evidence type="ECO:0000313" key="12">
    <source>
        <dbReference type="Proteomes" id="UP000627715"/>
    </source>
</evidence>
<dbReference type="RefSeq" id="WP_068810273.1">
    <property type="nucleotide sequence ID" value="NZ_BMIY01000012.1"/>
</dbReference>
<dbReference type="InterPro" id="IPR001709">
    <property type="entry name" value="Flavoprot_Pyr_Nucl_cyt_Rdtase"/>
</dbReference>
<dbReference type="InterPro" id="IPR017938">
    <property type="entry name" value="Riboflavin_synthase-like_b-brl"/>
</dbReference>
<dbReference type="Pfam" id="PF00175">
    <property type="entry name" value="NAD_binding_1"/>
    <property type="match status" value="1"/>
</dbReference>
<dbReference type="SUPFAM" id="SSF52343">
    <property type="entry name" value="Ferredoxin reductase-like, C-terminal NADP-linked domain"/>
    <property type="match status" value="1"/>
</dbReference>
<dbReference type="Gene3D" id="3.40.50.80">
    <property type="entry name" value="Nucleotide-binding domain of ferredoxin-NADP reductase (FNR) module"/>
    <property type="match status" value="1"/>
</dbReference>
<dbReference type="InterPro" id="IPR051930">
    <property type="entry name" value="FNR_type-1"/>
</dbReference>
<evidence type="ECO:0000256" key="2">
    <source>
        <dbReference type="ARBA" id="ARBA00008312"/>
    </source>
</evidence>
<gene>
    <name evidence="11" type="primary">fpr</name>
    <name evidence="11" type="ORF">GCM10011403_26670</name>
</gene>
<feature type="domain" description="FAD-binding FR-type" evidence="10">
    <location>
        <begin position="2"/>
        <end position="118"/>
    </location>
</feature>
<dbReference type="PANTHER" id="PTHR47878:SF1">
    <property type="entry name" value="FLAVODOXIN_FERREDOXIN--NADP REDUCTASE"/>
    <property type="match status" value="1"/>
</dbReference>
<dbReference type="OrthoDB" id="9784483at2"/>
<reference evidence="11" key="2">
    <citation type="submission" date="2020-09" db="EMBL/GenBank/DDBJ databases">
        <authorList>
            <person name="Sun Q."/>
            <person name="Zhou Y."/>
        </authorList>
    </citation>
    <scope>NUCLEOTIDE SEQUENCE</scope>
    <source>
        <strain evidence="11">CGMCC 1.15425</strain>
    </source>
</reference>
<comment type="catalytic activity">
    <reaction evidence="9">
        <text>2 reduced [2Fe-2S]-[ferredoxin] + NADP(+) + H(+) = 2 oxidized [2Fe-2S]-[ferredoxin] + NADPH</text>
        <dbReference type="Rhea" id="RHEA:20125"/>
        <dbReference type="Rhea" id="RHEA-COMP:10000"/>
        <dbReference type="Rhea" id="RHEA-COMP:10001"/>
        <dbReference type="ChEBI" id="CHEBI:15378"/>
        <dbReference type="ChEBI" id="CHEBI:33737"/>
        <dbReference type="ChEBI" id="CHEBI:33738"/>
        <dbReference type="ChEBI" id="CHEBI:57783"/>
        <dbReference type="ChEBI" id="CHEBI:58349"/>
        <dbReference type="EC" id="1.18.1.2"/>
    </reaction>
</comment>
<name>A0A916QMC0_9GAMM</name>
<comment type="cofactor">
    <cofactor evidence="1">
        <name>FAD</name>
        <dbReference type="ChEBI" id="CHEBI:57692"/>
    </cofactor>
</comment>
<reference evidence="11" key="1">
    <citation type="journal article" date="2014" name="Int. J. Syst. Evol. Microbiol.">
        <title>Complete genome sequence of Corynebacterium casei LMG S-19264T (=DSM 44701T), isolated from a smear-ripened cheese.</title>
        <authorList>
            <consortium name="US DOE Joint Genome Institute (JGI-PGF)"/>
            <person name="Walter F."/>
            <person name="Albersmeier A."/>
            <person name="Kalinowski J."/>
            <person name="Ruckert C."/>
        </authorList>
    </citation>
    <scope>NUCLEOTIDE SEQUENCE</scope>
    <source>
        <strain evidence="11">CGMCC 1.15425</strain>
    </source>
</reference>
<sequence length="264" mass="28749">MSKWVNGVVVANTHWTENLFSLRIEADVAPFLPGQYTELAIRREDGSRHSQPYSILSAPTASGSQALEPKAGKTGNPQTLEFFLYTHLEGELSCELSRLKPGDSLEVGAEPAGTLTLSHIKDTATLCLMATGTGVAPFISMIQSDTPWQRFDNVVLVYGVREEADLCYRPLLDSLAEQYPGRFSFVPVISREAVTGALRGRIPALLDSGELEQALGWQLSAENAHIMLCGNPGMVQDSAAVLTDRGFSVHSPEHPGQVSFEAYW</sequence>
<dbReference type="GO" id="GO:0000166">
    <property type="term" value="F:nucleotide binding"/>
    <property type="evidence" value="ECO:0007669"/>
    <property type="project" value="UniProtKB-KW"/>
</dbReference>
<dbReference type="InterPro" id="IPR033892">
    <property type="entry name" value="FNR_bac"/>
</dbReference>
<accession>A0A916QMC0</accession>
<dbReference type="GO" id="GO:0004324">
    <property type="term" value="F:ferredoxin-NADP+ reductase activity"/>
    <property type="evidence" value="ECO:0007669"/>
    <property type="project" value="UniProtKB-EC"/>
</dbReference>
<proteinExistence type="inferred from homology"/>
<comment type="similarity">
    <text evidence="2">Belongs to the ferredoxin--NADP reductase type 1 family.</text>
</comment>
<keyword evidence="4" id="KW-0285">Flavoprotein</keyword>
<keyword evidence="12" id="KW-1185">Reference proteome</keyword>
<keyword evidence="8" id="KW-0560">Oxidoreductase</keyword>
<dbReference type="InterPro" id="IPR039261">
    <property type="entry name" value="FNR_nucleotide-bd"/>
</dbReference>
<dbReference type="PROSITE" id="PS51384">
    <property type="entry name" value="FAD_FR"/>
    <property type="match status" value="1"/>
</dbReference>
<dbReference type="Proteomes" id="UP000627715">
    <property type="component" value="Unassembled WGS sequence"/>
</dbReference>
<dbReference type="Gene3D" id="2.40.30.10">
    <property type="entry name" value="Translation factors"/>
    <property type="match status" value="1"/>
</dbReference>
<dbReference type="PRINTS" id="PR00371">
    <property type="entry name" value="FPNCR"/>
</dbReference>